<organism evidence="3 4">
    <name type="scientific">Tilletiaria anomala (strain ATCC 24038 / CBS 436.72 / UBC 951)</name>
    <dbReference type="NCBI Taxonomy" id="1037660"/>
    <lineage>
        <taxon>Eukaryota</taxon>
        <taxon>Fungi</taxon>
        <taxon>Dikarya</taxon>
        <taxon>Basidiomycota</taxon>
        <taxon>Ustilaginomycotina</taxon>
        <taxon>Exobasidiomycetes</taxon>
        <taxon>Georgefischeriales</taxon>
        <taxon>Tilletiariaceae</taxon>
        <taxon>Tilletiaria</taxon>
    </lineage>
</organism>
<feature type="compositionally biased region" description="Low complexity" evidence="1">
    <location>
        <begin position="331"/>
        <end position="351"/>
    </location>
</feature>
<dbReference type="Gene3D" id="1.10.720.30">
    <property type="entry name" value="SAP domain"/>
    <property type="match status" value="1"/>
</dbReference>
<dbReference type="GeneID" id="25267149"/>
<dbReference type="InterPro" id="IPR036361">
    <property type="entry name" value="SAP_dom_sf"/>
</dbReference>
<evidence type="ECO:0000259" key="2">
    <source>
        <dbReference type="PROSITE" id="PS50800"/>
    </source>
</evidence>
<evidence type="ECO:0000256" key="1">
    <source>
        <dbReference type="SAM" id="MobiDB-lite"/>
    </source>
</evidence>
<dbReference type="InParanoid" id="A0A066WDI2"/>
<proteinExistence type="predicted"/>
<feature type="domain" description="SAP" evidence="2">
    <location>
        <begin position="30"/>
        <end position="64"/>
    </location>
</feature>
<name>A0A066WDI2_TILAU</name>
<dbReference type="OMA" id="REGMPYK"/>
<feature type="region of interest" description="Disordered" evidence="1">
    <location>
        <begin position="612"/>
        <end position="674"/>
    </location>
</feature>
<dbReference type="HOGENOM" id="CLU_349561_0_0_1"/>
<protein>
    <recommendedName>
        <fullName evidence="2">SAP domain-containing protein</fullName>
    </recommendedName>
</protein>
<feature type="region of interest" description="Disordered" evidence="1">
    <location>
        <begin position="127"/>
        <end position="147"/>
    </location>
</feature>
<reference evidence="3 4" key="1">
    <citation type="submission" date="2014-05" db="EMBL/GenBank/DDBJ databases">
        <title>Draft genome sequence of a rare smut relative, Tilletiaria anomala UBC 951.</title>
        <authorList>
            <consortium name="DOE Joint Genome Institute"/>
            <person name="Toome M."/>
            <person name="Kuo A."/>
            <person name="Henrissat B."/>
            <person name="Lipzen A."/>
            <person name="Tritt A."/>
            <person name="Yoshinaga Y."/>
            <person name="Zane M."/>
            <person name="Barry K."/>
            <person name="Grigoriev I.V."/>
            <person name="Spatafora J.W."/>
            <person name="Aimea M.C."/>
        </authorList>
    </citation>
    <scope>NUCLEOTIDE SEQUENCE [LARGE SCALE GENOMIC DNA]</scope>
    <source>
        <strain evidence="3 4">UBC 951</strain>
    </source>
</reference>
<dbReference type="InterPro" id="IPR003034">
    <property type="entry name" value="SAP_dom"/>
</dbReference>
<feature type="compositionally biased region" description="Low complexity" evidence="1">
    <location>
        <begin position="394"/>
        <end position="406"/>
    </location>
</feature>
<comment type="caution">
    <text evidence="3">The sequence shown here is derived from an EMBL/GenBank/DDBJ whole genome shotgun (WGS) entry which is preliminary data.</text>
</comment>
<dbReference type="Proteomes" id="UP000027361">
    <property type="component" value="Unassembled WGS sequence"/>
</dbReference>
<sequence length="806" mass="81960">MSLSDGHVGLGQGDADGDALASILKHPEALECLQRKQLTSLCKRFGLKASGKNVDMVKRLQDHAQEQLSAAPAAPAAPASFVNGFVMVEKVNNAEESLMPCQFLASSEEYNEKNGTNVEVKMEAGISQDNGVQPGHKGKRRRGDSLSLTREWGDNEATEILSPLRPLSLIRVVKPRPSRACKSGATHVAPSPLPAALVPQAPTFPVPAASPMARPGTASNAQFSSAAAKVLAEMNARLAASGAAPIKLNTPSFKSLAGCAGSSEGAPTYGSGGAQLVKAGWTKRAKQLDGEHRFQGAHSKAFGKMDSIVNHYAAKRLKSSQTLAPGGPGSAGRRSSTSSSSKQGSASTAVSVGVPSAQTAGRKIQISTPAARPGSSAAANGAALLAVPRKSAARAGANGAASSKAGMLAGRRRSGHTSLKAMQQLEVEHRKAVLDAARKRRASATRNTSAAAAAAGREAAPTAKKAFGLSGKMVSALGKALGGAKEIFGASAGVTVQAKAREHVRAIAGPNRSVSATSVKLKASSAFGSKKESMTTSRTAPDLATRAASSAAPQVPPKRPTFDLQASLARKPVGYKPYSAKEALEGLRSPDARRAGNSIAAAAAAVATTSVRPVSTHSSTASARLASAGSSDVGRSAATAQAGVKGRNAGVRRQSKALPPLPPRAPAAARPRIDREKLLAKRRAAAAGPGGKGRVSNAAAMLRQPRKSMVAASVAQPRAASVLASSGVAGNRQPAPSSFFCFSSSAATTTTTTAAADGSNKRVRASMPAWKADPIARAKARSSANVRPAAAAFAGGRARASMRATG</sequence>
<keyword evidence="4" id="KW-1185">Reference proteome</keyword>
<gene>
    <name evidence="3" type="ORF">K437DRAFT_293356</name>
</gene>
<accession>A0A066WDI2</accession>
<dbReference type="PROSITE" id="PS50800">
    <property type="entry name" value="SAP"/>
    <property type="match status" value="1"/>
</dbReference>
<evidence type="ECO:0000313" key="4">
    <source>
        <dbReference type="Proteomes" id="UP000027361"/>
    </source>
</evidence>
<feature type="region of interest" description="Disordered" evidence="1">
    <location>
        <begin position="394"/>
        <end position="415"/>
    </location>
</feature>
<dbReference type="STRING" id="1037660.A0A066WDI2"/>
<feature type="region of interest" description="Disordered" evidence="1">
    <location>
        <begin position="319"/>
        <end position="361"/>
    </location>
</feature>
<evidence type="ECO:0000313" key="3">
    <source>
        <dbReference type="EMBL" id="KDN51987.1"/>
    </source>
</evidence>
<dbReference type="RefSeq" id="XP_013244843.1">
    <property type="nucleotide sequence ID" value="XM_013389389.1"/>
</dbReference>
<feature type="region of interest" description="Disordered" evidence="1">
    <location>
        <begin position="527"/>
        <end position="560"/>
    </location>
</feature>
<dbReference type="OrthoDB" id="5964929at2759"/>
<dbReference type="AlphaFoldDB" id="A0A066WDI2"/>
<dbReference type="EMBL" id="JMSN01000015">
    <property type="protein sequence ID" value="KDN51987.1"/>
    <property type="molecule type" value="Genomic_DNA"/>
</dbReference>